<dbReference type="Gene3D" id="1.20.5.340">
    <property type="match status" value="1"/>
</dbReference>
<feature type="compositionally biased region" description="Basic and acidic residues" evidence="9">
    <location>
        <begin position="262"/>
        <end position="280"/>
    </location>
</feature>
<feature type="coiled-coil region" evidence="8">
    <location>
        <begin position="66"/>
        <end position="93"/>
    </location>
</feature>
<keyword evidence="4" id="KW-0597">Phosphoprotein</keyword>
<evidence type="ECO:0000256" key="5">
    <source>
        <dbReference type="ARBA" id="ARBA00023203"/>
    </source>
</evidence>
<dbReference type="PANTHER" id="PTHR12902:SF1">
    <property type="entry name" value="WISKOTT-ALDRICH SYNDROME PROTEIN FAMILY MEMBER"/>
    <property type="match status" value="1"/>
</dbReference>
<dbReference type="GO" id="GO:0005856">
    <property type="term" value="C:cytoskeleton"/>
    <property type="evidence" value="ECO:0007669"/>
    <property type="project" value="UniProtKB-SubCell"/>
</dbReference>
<feature type="compositionally biased region" description="Basic residues" evidence="9">
    <location>
        <begin position="174"/>
        <end position="185"/>
    </location>
</feature>
<dbReference type="InterPro" id="IPR028288">
    <property type="entry name" value="SCAR/WAVE_fam"/>
</dbReference>
<evidence type="ECO:0000313" key="12">
    <source>
        <dbReference type="Proteomes" id="UP001347796"/>
    </source>
</evidence>
<dbReference type="PROSITE" id="PS51082">
    <property type="entry name" value="WH2"/>
    <property type="match status" value="1"/>
</dbReference>
<dbReference type="GO" id="GO:0031209">
    <property type="term" value="C:SCAR complex"/>
    <property type="evidence" value="ECO:0007669"/>
    <property type="project" value="TreeGrafter"/>
</dbReference>
<proteinExistence type="inferred from homology"/>
<sequence>MPLFTRTIQPVAVSRIEVDPSIQNELECVTNNTLSNIIRQLSGLSKYAEDMFMELTQEATNVFTRSSHLQHRIDNLRDKVTQLNATVEEVSLQDIHLRKPFKSSISKEQQVISRNTVPRSILESYTKCTQPPALDKLNEFREDGKDSMKFYTDPGYFFELWVAEMEKDFQHKKAELHKKRQKRRPRDQTQQRVVRKVVTRKEEWESKKYGQELSDYHVPDVRKHIVNQTVPSNMVQINNNNTAPHQSQRPDSINIQKQNSVVRKDSQKHNHQHADKHENASTKPVQNGPVQIPYNQPEHNHIANQMPQSNHMAHDVRGTVSSPQYRPSERPPGPPVANKDSPSSGRDILPPPPPPPPAEQFAQHQSSPYQVQHDNGMKSTGSPRHLVHQNSAKNSPARHPMFSPHISMNQSMDLPPPPLSPKDNTPDTPVSMDMPPPPSPPPPLEQYHASNFVKAPSPPPPPPPPPPPMDMKMQNGHLRSQPDEASISSSGSTVTTISNPVGKAESDRSALLEEIRIGTHLKKLNRLEEKEEKKKMPAGRLDVQAIMDKAFEMRRRVIEDSESEEEADSDDNDW</sequence>
<keyword evidence="3 7" id="KW-0963">Cytoplasm</keyword>
<evidence type="ECO:0000256" key="3">
    <source>
        <dbReference type="ARBA" id="ARBA00022490"/>
    </source>
</evidence>
<dbReference type="InterPro" id="IPR003124">
    <property type="entry name" value="WH2_dom"/>
</dbReference>
<comment type="function">
    <text evidence="7">Downstream effector molecule involved in the transmission of signals from tyrosine kinase receptors and small GTPases to the actin cytoskeleton. Promotes formation of actin filaments. Part of the WAVE complex that regulates lamellipodia formation. The WAVE complex regulates actin filament reorganization via its interaction with the Arp2/3 complex.</text>
</comment>
<dbReference type="PANTHER" id="PTHR12902">
    <property type="entry name" value="WASP-1"/>
    <property type="match status" value="1"/>
</dbReference>
<evidence type="ECO:0000256" key="4">
    <source>
        <dbReference type="ARBA" id="ARBA00022553"/>
    </source>
</evidence>
<dbReference type="AlphaFoldDB" id="A0AAN8Q0C6"/>
<comment type="similarity">
    <text evidence="2 7">Belongs to the SCAR/WAVE family.</text>
</comment>
<feature type="region of interest" description="Disordered" evidence="9">
    <location>
        <begin position="260"/>
        <end position="302"/>
    </location>
</feature>
<keyword evidence="6 7" id="KW-0206">Cytoskeleton</keyword>
<evidence type="ECO:0000256" key="1">
    <source>
        <dbReference type="ARBA" id="ARBA00004245"/>
    </source>
</evidence>
<dbReference type="Proteomes" id="UP001347796">
    <property type="component" value="Unassembled WGS sequence"/>
</dbReference>
<feature type="compositionally biased region" description="Polar residues" evidence="9">
    <location>
        <begin position="362"/>
        <end position="394"/>
    </location>
</feature>
<evidence type="ECO:0000256" key="6">
    <source>
        <dbReference type="ARBA" id="ARBA00023212"/>
    </source>
</evidence>
<evidence type="ECO:0000256" key="7">
    <source>
        <dbReference type="RuleBase" id="RU367034"/>
    </source>
</evidence>
<evidence type="ECO:0000256" key="8">
    <source>
        <dbReference type="SAM" id="Coils"/>
    </source>
</evidence>
<dbReference type="GO" id="GO:0071933">
    <property type="term" value="F:Arp2/3 complex binding"/>
    <property type="evidence" value="ECO:0007669"/>
    <property type="project" value="TreeGrafter"/>
</dbReference>
<keyword evidence="8" id="KW-0175">Coiled coil</keyword>
<evidence type="ECO:0000256" key="2">
    <source>
        <dbReference type="ARBA" id="ARBA00006993"/>
    </source>
</evidence>
<feature type="compositionally biased region" description="Low complexity" evidence="9">
    <location>
        <begin position="486"/>
        <end position="498"/>
    </location>
</feature>
<gene>
    <name evidence="11" type="ORF">SNE40_005755</name>
</gene>
<organism evidence="11 12">
    <name type="scientific">Patella caerulea</name>
    <name type="common">Rayed Mediterranean limpet</name>
    <dbReference type="NCBI Taxonomy" id="87958"/>
    <lineage>
        <taxon>Eukaryota</taxon>
        <taxon>Metazoa</taxon>
        <taxon>Spiralia</taxon>
        <taxon>Lophotrochozoa</taxon>
        <taxon>Mollusca</taxon>
        <taxon>Gastropoda</taxon>
        <taxon>Patellogastropoda</taxon>
        <taxon>Patelloidea</taxon>
        <taxon>Patellidae</taxon>
        <taxon>Patella</taxon>
    </lineage>
</organism>
<dbReference type="GO" id="GO:2000601">
    <property type="term" value="P:positive regulation of Arp2/3 complex-mediated actin nucleation"/>
    <property type="evidence" value="ECO:0007669"/>
    <property type="project" value="TreeGrafter"/>
</dbReference>
<name>A0AAN8Q0C6_PATCE</name>
<feature type="compositionally biased region" description="Pro residues" evidence="9">
    <location>
        <begin position="349"/>
        <end position="358"/>
    </location>
</feature>
<keyword evidence="5 7" id="KW-0009">Actin-binding</keyword>
<dbReference type="GO" id="GO:0034237">
    <property type="term" value="F:protein kinase A regulatory subunit binding"/>
    <property type="evidence" value="ECO:0007669"/>
    <property type="project" value="TreeGrafter"/>
</dbReference>
<comment type="caution">
    <text evidence="11">The sequence shown here is derived from an EMBL/GenBank/DDBJ whole genome shotgun (WGS) entry which is preliminary data.</text>
</comment>
<keyword evidence="12" id="KW-1185">Reference proteome</keyword>
<dbReference type="GO" id="GO:0003779">
    <property type="term" value="F:actin binding"/>
    <property type="evidence" value="ECO:0007669"/>
    <property type="project" value="UniProtKB-UniRule"/>
</dbReference>
<comment type="subunit">
    <text evidence="7">Binds actin and the Arp2/3 complex.</text>
</comment>
<dbReference type="EMBL" id="JAZGQO010000004">
    <property type="protein sequence ID" value="KAK6187814.1"/>
    <property type="molecule type" value="Genomic_DNA"/>
</dbReference>
<evidence type="ECO:0000313" key="11">
    <source>
        <dbReference type="EMBL" id="KAK6187814.1"/>
    </source>
</evidence>
<evidence type="ECO:0000256" key="9">
    <source>
        <dbReference type="SAM" id="MobiDB-lite"/>
    </source>
</evidence>
<feature type="region of interest" description="Disordered" evidence="9">
    <location>
        <begin position="318"/>
        <end position="507"/>
    </location>
</feature>
<feature type="domain" description="WH2" evidence="10">
    <location>
        <begin position="507"/>
        <end position="524"/>
    </location>
</feature>
<comment type="subcellular location">
    <subcellularLocation>
        <location evidence="1 7">Cytoplasm</location>
        <location evidence="1 7">Cytoskeleton</location>
    </subcellularLocation>
</comment>
<dbReference type="FunFam" id="1.20.5.340:FF:000012">
    <property type="entry name" value="Wiskott-Aldrich syndrome protein family member 1"/>
    <property type="match status" value="1"/>
</dbReference>
<evidence type="ECO:0000259" key="10">
    <source>
        <dbReference type="PROSITE" id="PS51082"/>
    </source>
</evidence>
<feature type="compositionally biased region" description="Pro residues" evidence="9">
    <location>
        <begin position="456"/>
        <end position="469"/>
    </location>
</feature>
<reference evidence="11 12" key="1">
    <citation type="submission" date="2024-01" db="EMBL/GenBank/DDBJ databases">
        <title>The genome of the rayed Mediterranean limpet Patella caerulea (Linnaeus, 1758).</title>
        <authorList>
            <person name="Anh-Thu Weber A."/>
            <person name="Halstead-Nussloch G."/>
        </authorList>
    </citation>
    <scope>NUCLEOTIDE SEQUENCE [LARGE SCALE GENOMIC DNA]</scope>
    <source>
        <strain evidence="11">AATW-2023a</strain>
        <tissue evidence="11">Whole specimen</tissue>
    </source>
</reference>
<feature type="compositionally biased region" description="Pro residues" evidence="9">
    <location>
        <begin position="434"/>
        <end position="444"/>
    </location>
</feature>
<accession>A0AAN8Q0C6</accession>
<feature type="region of interest" description="Disordered" evidence="9">
    <location>
        <begin position="173"/>
        <end position="194"/>
    </location>
</feature>
<protein>
    <recommendedName>
        <fullName evidence="7">Wiskott-Aldrich syndrome protein family member</fullName>
        <shortName evidence="7">WASP family protein member</shortName>
    </recommendedName>
</protein>
<dbReference type="SUPFAM" id="SSF101447">
    <property type="entry name" value="Formin homology 2 domain (FH2 domain)"/>
    <property type="match status" value="1"/>
</dbReference>
<dbReference type="Gene3D" id="6.10.280.150">
    <property type="match status" value="2"/>
</dbReference>
<dbReference type="GO" id="GO:0030036">
    <property type="term" value="P:actin cytoskeleton organization"/>
    <property type="evidence" value="ECO:0007669"/>
    <property type="project" value="UniProtKB-UniRule"/>
</dbReference>